<dbReference type="Pfam" id="PF02826">
    <property type="entry name" value="2-Hacid_dh_C"/>
    <property type="match status" value="2"/>
</dbReference>
<comment type="caution">
    <text evidence="4">The sequence shown here is derived from an EMBL/GenBank/DDBJ whole genome shotgun (WGS) entry which is preliminary data.</text>
</comment>
<dbReference type="InterPro" id="IPR029752">
    <property type="entry name" value="D-isomer_DH_CS1"/>
</dbReference>
<dbReference type="AlphaFoldDB" id="A0A559MKX3"/>
<name>A0A559MKX3_9HELO</name>
<reference evidence="4 5" key="1">
    <citation type="submission" date="2018-05" db="EMBL/GenBank/DDBJ databases">
        <title>Genome sequencing and assembly of the regulated plant pathogen Lachnellula willkommii and related sister species for the development of diagnostic species identification markers.</title>
        <authorList>
            <person name="Giroux E."/>
            <person name="Bilodeau G."/>
        </authorList>
    </citation>
    <scope>NUCLEOTIDE SEQUENCE [LARGE SCALE GENOMIC DNA]</scope>
    <source>
        <strain evidence="4 5">CBS 172.35</strain>
    </source>
</reference>
<dbReference type="GO" id="GO:0016491">
    <property type="term" value="F:oxidoreductase activity"/>
    <property type="evidence" value="ECO:0007669"/>
    <property type="project" value="UniProtKB-KW"/>
</dbReference>
<keyword evidence="1" id="KW-0560">Oxidoreductase</keyword>
<dbReference type="SUPFAM" id="SSF52283">
    <property type="entry name" value="Formate/glycerate dehydrogenase catalytic domain-like"/>
    <property type="match status" value="1"/>
</dbReference>
<organism evidence="4 5">
    <name type="scientific">Lachnellula willkommii</name>
    <dbReference type="NCBI Taxonomy" id="215461"/>
    <lineage>
        <taxon>Eukaryota</taxon>
        <taxon>Fungi</taxon>
        <taxon>Dikarya</taxon>
        <taxon>Ascomycota</taxon>
        <taxon>Pezizomycotina</taxon>
        <taxon>Leotiomycetes</taxon>
        <taxon>Helotiales</taxon>
        <taxon>Lachnaceae</taxon>
        <taxon>Lachnellula</taxon>
    </lineage>
</organism>
<dbReference type="SUPFAM" id="SSF51735">
    <property type="entry name" value="NAD(P)-binding Rossmann-fold domains"/>
    <property type="match status" value="1"/>
</dbReference>
<evidence type="ECO:0000313" key="4">
    <source>
        <dbReference type="EMBL" id="TVY93607.1"/>
    </source>
</evidence>
<protein>
    <submittedName>
        <fullName evidence="4">D-2-hydroxyacid dehydrogenase</fullName>
    </submittedName>
</protein>
<dbReference type="PANTHER" id="PTHR43333:SF1">
    <property type="entry name" value="D-ISOMER SPECIFIC 2-HYDROXYACID DEHYDROGENASE NAD-BINDING DOMAIN-CONTAINING PROTEIN"/>
    <property type="match status" value="1"/>
</dbReference>
<sequence length="383" mass="42254">MGSSGLAGHLLCLLPFPEPTSITNRIKKQHPGLKLTYYQLTLRVDWKKDEAVPDEIWKDVTILYTLSQFPRSLDLAPKLKLVHLFSTGTDHIWSMPIYAESSIAITSCAGVPAPVMAEWVIMNILVASHKYNTLREWQLEHVWDESGGGKALFATMSSAVGKRLGILGYGGVGRQVANIAQSMGMEILAYTANSRKSQESRHYKGYGVPGTGDPEGRIPTQWFYGTDKRSLHEFLAQGMDYLLVSLPLTKITGNLLGLEEFDILSKRNTFVINISRGDILEQNSLIKALHAYHDDSLSIHGQGRKGLSGAALDVAVPEPLPKEHSLWDAPNCIISPHISGISSEYGLHAFIVLETNLHRIAEGRKLLNQIDRDTGYSSAVAKI</sequence>
<dbReference type="Gene3D" id="3.40.50.720">
    <property type="entry name" value="NAD(P)-binding Rossmann-like Domain"/>
    <property type="match status" value="2"/>
</dbReference>
<dbReference type="EMBL" id="QGML01000106">
    <property type="protein sequence ID" value="TVY93607.1"/>
    <property type="molecule type" value="Genomic_DNA"/>
</dbReference>
<evidence type="ECO:0000259" key="3">
    <source>
        <dbReference type="Pfam" id="PF02826"/>
    </source>
</evidence>
<keyword evidence="5" id="KW-1185">Reference proteome</keyword>
<dbReference type="PROSITE" id="PS00065">
    <property type="entry name" value="D_2_HYDROXYACID_DH_1"/>
    <property type="match status" value="1"/>
</dbReference>
<accession>A0A559MKX3</accession>
<feature type="domain" description="D-isomer specific 2-hydroxyacid dehydrogenase NAD-binding" evidence="3">
    <location>
        <begin position="122"/>
        <end position="200"/>
    </location>
</feature>
<gene>
    <name evidence="4" type="primary">ddh_1</name>
    <name evidence="4" type="ORF">LAWI1_G002479</name>
</gene>
<dbReference type="InterPro" id="IPR006140">
    <property type="entry name" value="D-isomer_DH_NAD-bd"/>
</dbReference>
<evidence type="ECO:0000256" key="2">
    <source>
        <dbReference type="ARBA" id="ARBA00023027"/>
    </source>
</evidence>
<proteinExistence type="predicted"/>
<keyword evidence="2" id="KW-0520">NAD</keyword>
<evidence type="ECO:0000256" key="1">
    <source>
        <dbReference type="ARBA" id="ARBA00023002"/>
    </source>
</evidence>
<feature type="domain" description="D-isomer specific 2-hydroxyacid dehydrogenase NAD-binding" evidence="3">
    <location>
        <begin position="224"/>
        <end position="339"/>
    </location>
</feature>
<dbReference type="Proteomes" id="UP000315522">
    <property type="component" value="Unassembled WGS sequence"/>
</dbReference>
<dbReference type="GO" id="GO:0051287">
    <property type="term" value="F:NAD binding"/>
    <property type="evidence" value="ECO:0007669"/>
    <property type="project" value="InterPro"/>
</dbReference>
<evidence type="ECO:0000313" key="5">
    <source>
        <dbReference type="Proteomes" id="UP000315522"/>
    </source>
</evidence>
<dbReference type="PANTHER" id="PTHR43333">
    <property type="entry name" value="2-HACID_DH_C DOMAIN-CONTAINING PROTEIN"/>
    <property type="match status" value="1"/>
</dbReference>
<dbReference type="InterPro" id="IPR036291">
    <property type="entry name" value="NAD(P)-bd_dom_sf"/>
</dbReference>